<comment type="similarity">
    <text evidence="1">Belongs to the asp23 family.</text>
</comment>
<accession>A0A415LBB5</accession>
<dbReference type="EMBL" id="QRHR01000001">
    <property type="protein sequence ID" value="RHF90827.1"/>
    <property type="molecule type" value="Genomic_DNA"/>
</dbReference>
<dbReference type="PANTHER" id="PTHR34297">
    <property type="entry name" value="HYPOTHETICAL CYTOSOLIC PROTEIN-RELATED"/>
    <property type="match status" value="1"/>
</dbReference>
<evidence type="ECO:0000313" key="8">
    <source>
        <dbReference type="Proteomes" id="UP000284598"/>
    </source>
</evidence>
<dbReference type="Proteomes" id="UP000283314">
    <property type="component" value="Unassembled WGS sequence"/>
</dbReference>
<dbReference type="EMBL" id="QROT01000004">
    <property type="protein sequence ID" value="RHL45789.1"/>
    <property type="molecule type" value="Genomic_DNA"/>
</dbReference>
<evidence type="ECO:0000256" key="1">
    <source>
        <dbReference type="ARBA" id="ARBA00005721"/>
    </source>
</evidence>
<evidence type="ECO:0000313" key="11">
    <source>
        <dbReference type="Proteomes" id="UP000286186"/>
    </source>
</evidence>
<dbReference type="RefSeq" id="WP_005362893.1">
    <property type="nucleotide sequence ID" value="NZ_CABJDQ010000004.1"/>
</dbReference>
<gene>
    <name evidence="6" type="ORF">DW018_05965</name>
    <name evidence="5" type="ORF">DW652_01045</name>
    <name evidence="4" type="ORF">DW918_10900</name>
    <name evidence="3" type="ORF">DW929_06165</name>
    <name evidence="2" type="ORF">DW944_08475</name>
</gene>
<protein>
    <submittedName>
        <fullName evidence="6">Asp23/Gls24 family envelope stress response protein</fullName>
    </submittedName>
</protein>
<dbReference type="EMBL" id="QSFV01000055">
    <property type="protein sequence ID" value="RHA75937.1"/>
    <property type="molecule type" value="Genomic_DNA"/>
</dbReference>
<keyword evidence="9" id="KW-1185">Reference proteome</keyword>
<proteinExistence type="inferred from homology"/>
<dbReference type="AlphaFoldDB" id="A0A415LBB5"/>
<dbReference type="GeneID" id="66466784"/>
<reference evidence="7 8" key="1">
    <citation type="submission" date="2018-08" db="EMBL/GenBank/DDBJ databases">
        <title>A genome reference for cultivated species of the human gut microbiota.</title>
        <authorList>
            <person name="Zou Y."/>
            <person name="Xue W."/>
            <person name="Luo G."/>
        </authorList>
    </citation>
    <scope>NUCLEOTIDE SEQUENCE [LARGE SCALE GENOMIC DNA]</scope>
    <source>
        <strain evidence="6 7">AF37-4</strain>
        <strain evidence="5 11">AM23-22</strain>
        <strain evidence="4 10">AM42-30</strain>
        <strain evidence="3 8">AM43-2</strain>
        <strain evidence="2 9">AM44-11BH</strain>
    </source>
</reference>
<organism evidence="6 7">
    <name type="scientific">Eubacterium ventriosum</name>
    <dbReference type="NCBI Taxonomy" id="39496"/>
    <lineage>
        <taxon>Bacteria</taxon>
        <taxon>Bacillati</taxon>
        <taxon>Bacillota</taxon>
        <taxon>Clostridia</taxon>
        <taxon>Eubacteriales</taxon>
        <taxon>Eubacteriaceae</taxon>
        <taxon>Eubacterium</taxon>
    </lineage>
</organism>
<evidence type="ECO:0000313" key="10">
    <source>
        <dbReference type="Proteomes" id="UP000285740"/>
    </source>
</evidence>
<sequence length="123" mass="13207">MESQRTTYIEHDNSDLGEVQISNDVLAVISAMAAMEVDGVVAMAGNITAELVSKLGMKKLSKGVRVDVVDNTVMVDLSIILRINENIVTISKKVQDKVKTTVENMTGMEVANVNVNIASVATN</sequence>
<comment type="caution">
    <text evidence="6">The sequence shown here is derived from an EMBL/GenBank/DDBJ whole genome shotgun (WGS) entry which is preliminary data.</text>
</comment>
<name>A0A415LBB5_9FIRM</name>
<evidence type="ECO:0000313" key="4">
    <source>
        <dbReference type="EMBL" id="RHA75937.1"/>
    </source>
</evidence>
<dbReference type="EMBL" id="QSFD01000008">
    <property type="protein sequence ID" value="RHA17657.1"/>
    <property type="molecule type" value="Genomic_DNA"/>
</dbReference>
<dbReference type="EMBL" id="QSFO01000006">
    <property type="protein sequence ID" value="RHA54800.1"/>
    <property type="molecule type" value="Genomic_DNA"/>
</dbReference>
<dbReference type="InterPro" id="IPR005531">
    <property type="entry name" value="Asp23"/>
</dbReference>
<evidence type="ECO:0000313" key="7">
    <source>
        <dbReference type="Proteomes" id="UP000283314"/>
    </source>
</evidence>
<dbReference type="Proteomes" id="UP000284598">
    <property type="component" value="Unassembled WGS sequence"/>
</dbReference>
<evidence type="ECO:0000313" key="5">
    <source>
        <dbReference type="EMBL" id="RHF90827.1"/>
    </source>
</evidence>
<evidence type="ECO:0000313" key="2">
    <source>
        <dbReference type="EMBL" id="RHA17657.1"/>
    </source>
</evidence>
<evidence type="ECO:0000313" key="3">
    <source>
        <dbReference type="EMBL" id="RHA54800.1"/>
    </source>
</evidence>
<dbReference type="Proteomes" id="UP000286186">
    <property type="component" value="Unassembled WGS sequence"/>
</dbReference>
<evidence type="ECO:0000313" key="6">
    <source>
        <dbReference type="EMBL" id="RHL45789.1"/>
    </source>
</evidence>
<dbReference type="Proteomes" id="UP000285740">
    <property type="component" value="Unassembled WGS sequence"/>
</dbReference>
<evidence type="ECO:0000313" key="9">
    <source>
        <dbReference type="Proteomes" id="UP000284779"/>
    </source>
</evidence>
<dbReference type="Pfam" id="PF03780">
    <property type="entry name" value="Asp23"/>
    <property type="match status" value="1"/>
</dbReference>
<dbReference type="Proteomes" id="UP000284779">
    <property type="component" value="Unassembled WGS sequence"/>
</dbReference>